<dbReference type="Proteomes" id="UP000306985">
    <property type="component" value="Unassembled WGS sequence"/>
</dbReference>
<dbReference type="RefSeq" id="WP_137450477.1">
    <property type="nucleotide sequence ID" value="NZ_SZZH01000003.1"/>
</dbReference>
<evidence type="ECO:0000313" key="2">
    <source>
        <dbReference type="Proteomes" id="UP000306985"/>
    </source>
</evidence>
<evidence type="ECO:0008006" key="3">
    <source>
        <dbReference type="Google" id="ProtNLM"/>
    </source>
</evidence>
<dbReference type="OrthoDB" id="4484751at2"/>
<proteinExistence type="predicted"/>
<name>A0A4U6QEY4_9ACTN</name>
<protein>
    <recommendedName>
        <fullName evidence="3">Carboxypeptidase regulatory-like domain-containing protein</fullName>
    </recommendedName>
</protein>
<dbReference type="GO" id="GO:0030246">
    <property type="term" value="F:carbohydrate binding"/>
    <property type="evidence" value="ECO:0007669"/>
    <property type="project" value="InterPro"/>
</dbReference>
<reference evidence="1 2" key="1">
    <citation type="submission" date="2019-05" db="EMBL/GenBank/DDBJ databases">
        <title>Nakamurella sp. N5BH11, whole genome shotgun sequence.</title>
        <authorList>
            <person name="Tuo L."/>
        </authorList>
    </citation>
    <scope>NUCLEOTIDE SEQUENCE [LARGE SCALE GENOMIC DNA]</scope>
    <source>
        <strain evidence="1 2">N5BH11</strain>
    </source>
</reference>
<sequence>MSGNVCGYVVRDGQAVTDATVTVVTGPGEHVDLAPLTDRDGWFALDGLAAGRWRLAATGPDGGVGRSDVDVFDDSLSEVTIELTGEPPIQLWVVEEVDITVQW</sequence>
<dbReference type="SUPFAM" id="SSF49452">
    <property type="entry name" value="Starch-binding domain-like"/>
    <property type="match status" value="1"/>
</dbReference>
<dbReference type="InterPro" id="IPR013784">
    <property type="entry name" value="Carb-bd-like_fold"/>
</dbReference>
<organism evidence="1 2">
    <name type="scientific">Nakamurella flava</name>
    <dbReference type="NCBI Taxonomy" id="2576308"/>
    <lineage>
        <taxon>Bacteria</taxon>
        <taxon>Bacillati</taxon>
        <taxon>Actinomycetota</taxon>
        <taxon>Actinomycetes</taxon>
        <taxon>Nakamurellales</taxon>
        <taxon>Nakamurellaceae</taxon>
        <taxon>Nakamurella</taxon>
    </lineage>
</organism>
<accession>A0A4U6QEY4</accession>
<evidence type="ECO:0000313" key="1">
    <source>
        <dbReference type="EMBL" id="TKV58817.1"/>
    </source>
</evidence>
<dbReference type="AlphaFoldDB" id="A0A4U6QEY4"/>
<keyword evidence="2" id="KW-1185">Reference proteome</keyword>
<dbReference type="EMBL" id="SZZH01000003">
    <property type="protein sequence ID" value="TKV58817.1"/>
    <property type="molecule type" value="Genomic_DNA"/>
</dbReference>
<comment type="caution">
    <text evidence="1">The sequence shown here is derived from an EMBL/GenBank/DDBJ whole genome shotgun (WGS) entry which is preliminary data.</text>
</comment>
<gene>
    <name evidence="1" type="ORF">FDO65_15035</name>
</gene>